<evidence type="ECO:0000256" key="9">
    <source>
        <dbReference type="ARBA" id="ARBA00023136"/>
    </source>
</evidence>
<dbReference type="Gene3D" id="2.170.130.10">
    <property type="entry name" value="TonB-dependent receptor, plug domain"/>
    <property type="match status" value="1"/>
</dbReference>
<evidence type="ECO:0000256" key="10">
    <source>
        <dbReference type="ARBA" id="ARBA00023170"/>
    </source>
</evidence>
<evidence type="ECO:0000256" key="7">
    <source>
        <dbReference type="ARBA" id="ARBA00023065"/>
    </source>
</evidence>
<dbReference type="GO" id="GO:0006811">
    <property type="term" value="P:monoatomic ion transport"/>
    <property type="evidence" value="ECO:0007669"/>
    <property type="project" value="UniProtKB-KW"/>
</dbReference>
<evidence type="ECO:0000256" key="13">
    <source>
        <dbReference type="RuleBase" id="RU003357"/>
    </source>
</evidence>
<feature type="chain" id="PRO_5022018493" evidence="14">
    <location>
        <begin position="26"/>
        <end position="602"/>
    </location>
</feature>
<proteinExistence type="inferred from homology"/>
<evidence type="ECO:0000256" key="12">
    <source>
        <dbReference type="PROSITE-ProRule" id="PRU01360"/>
    </source>
</evidence>
<evidence type="ECO:0000313" key="17">
    <source>
        <dbReference type="EMBL" id="TWO71579.1"/>
    </source>
</evidence>
<dbReference type="Pfam" id="PF00593">
    <property type="entry name" value="TonB_dep_Rec_b-barrel"/>
    <property type="match status" value="1"/>
</dbReference>
<keyword evidence="7" id="KW-0406">Ion transport</keyword>
<dbReference type="CDD" id="cd01347">
    <property type="entry name" value="ligand_gated_channel"/>
    <property type="match status" value="1"/>
</dbReference>
<evidence type="ECO:0000259" key="16">
    <source>
        <dbReference type="Pfam" id="PF07715"/>
    </source>
</evidence>
<dbReference type="PANTHER" id="PTHR30069:SF53">
    <property type="entry name" value="COLICIN I RECEPTOR-RELATED"/>
    <property type="match status" value="1"/>
</dbReference>
<evidence type="ECO:0000256" key="8">
    <source>
        <dbReference type="ARBA" id="ARBA00023077"/>
    </source>
</evidence>
<keyword evidence="9 12" id="KW-0472">Membrane</keyword>
<evidence type="ECO:0000256" key="5">
    <source>
        <dbReference type="ARBA" id="ARBA00022692"/>
    </source>
</evidence>
<evidence type="ECO:0000256" key="3">
    <source>
        <dbReference type="ARBA" id="ARBA00022448"/>
    </source>
</evidence>
<dbReference type="OrthoDB" id="183532at2"/>
<reference evidence="17 18" key="1">
    <citation type="submission" date="2019-07" db="EMBL/GenBank/DDBJ databases">
        <title>Caenimonas sedimenti sp. nov., isolated from activated sludge.</title>
        <authorList>
            <person name="Xu J."/>
        </authorList>
    </citation>
    <scope>NUCLEOTIDE SEQUENCE [LARGE SCALE GENOMIC DNA]</scope>
    <source>
        <strain evidence="17 18">HX-9-20</strain>
    </source>
</reference>
<evidence type="ECO:0000256" key="1">
    <source>
        <dbReference type="ARBA" id="ARBA00004571"/>
    </source>
</evidence>
<comment type="similarity">
    <text evidence="2 12 13">Belongs to the TonB-dependent receptor family.</text>
</comment>
<keyword evidence="4 12" id="KW-1134">Transmembrane beta strand</keyword>
<dbReference type="GO" id="GO:0009279">
    <property type="term" value="C:cell outer membrane"/>
    <property type="evidence" value="ECO:0007669"/>
    <property type="project" value="UniProtKB-SubCell"/>
</dbReference>
<dbReference type="PANTHER" id="PTHR30069">
    <property type="entry name" value="TONB-DEPENDENT OUTER MEMBRANE RECEPTOR"/>
    <property type="match status" value="1"/>
</dbReference>
<keyword evidence="6 14" id="KW-0732">Signal</keyword>
<comment type="subcellular location">
    <subcellularLocation>
        <location evidence="1 12">Cell outer membrane</location>
        <topology evidence="1 12">Multi-pass membrane protein</topology>
    </subcellularLocation>
</comment>
<keyword evidence="18" id="KW-1185">Reference proteome</keyword>
<dbReference type="InterPro" id="IPR039426">
    <property type="entry name" value="TonB-dep_rcpt-like"/>
</dbReference>
<dbReference type="EMBL" id="VOBQ01000007">
    <property type="protein sequence ID" value="TWO71579.1"/>
    <property type="molecule type" value="Genomic_DNA"/>
</dbReference>
<evidence type="ECO:0000256" key="6">
    <source>
        <dbReference type="ARBA" id="ARBA00022729"/>
    </source>
</evidence>
<dbReference type="AlphaFoldDB" id="A0A562ZSL6"/>
<accession>A0A562ZSL6</accession>
<keyword evidence="11 12" id="KW-0998">Cell outer membrane</keyword>
<name>A0A562ZSL6_9BURK</name>
<keyword evidence="10 17" id="KW-0675">Receptor</keyword>
<dbReference type="Proteomes" id="UP000318199">
    <property type="component" value="Unassembled WGS sequence"/>
</dbReference>
<dbReference type="InterPro" id="IPR037066">
    <property type="entry name" value="Plug_dom_sf"/>
</dbReference>
<keyword evidence="3 12" id="KW-0813">Transport</keyword>
<sequence length="602" mass="65450">MNRSVLPLRVAVLPLALCAAFGAFAQSGSLTETVVTATRVATRADELVSDVKVVDRAAIEASTARTLPELLARTAGVQMSSNGGRGKQSNIFIRGAENRHTILLVDGVRLGSATAGTPSWDTIPVEMIERIEILKGPASALYGSEGVGGVVQIFTRKGRDGLHPNASLTAGSDRHWVAGAGMQGGQGALKYSVGVQRARERGFSSTNPAVPFGNFNGDLDPFRQDALTASASYDFSPQWSVDAGLMHSDGISWFDDGPGVDSRTAIRALTAHAGVRGRFMPGWQTELRFSQGTDTANIIEAASPGAFKTKQSQWTWQNNLETPLGVVLAGLERREQDISATAAYAVTHRSIDGVFAGLNGSAGPHSWQFNLRRDRNSQFGGETTGFAGYGFRITPAWRVHASHGTTFVAPSFNQLYFPRFGNPLLLPERGKNTDVGVTWTQGAHELKLVRFDNRIRGFMTNTTLPINIPQARIDGWTLGYEGRIDALALRANFERLDPRNEANGRQLPRRAKQQLNLGADYRLGDWRFGCALLHAGDRFDDAANTRPLGAYTTLDVHLDRQLTPAWSVQAKVNNLTDKQYETATGYNQAGRAVFVTLRWQPK</sequence>
<comment type="caution">
    <text evidence="17">The sequence shown here is derived from an EMBL/GenBank/DDBJ whole genome shotgun (WGS) entry which is preliminary data.</text>
</comment>
<evidence type="ECO:0000313" key="18">
    <source>
        <dbReference type="Proteomes" id="UP000318199"/>
    </source>
</evidence>
<dbReference type="Gene3D" id="2.40.170.20">
    <property type="entry name" value="TonB-dependent receptor, beta-barrel domain"/>
    <property type="match status" value="1"/>
</dbReference>
<dbReference type="InterPro" id="IPR000531">
    <property type="entry name" value="Beta-barrel_TonB"/>
</dbReference>
<dbReference type="InterPro" id="IPR012910">
    <property type="entry name" value="Plug_dom"/>
</dbReference>
<evidence type="ECO:0000259" key="15">
    <source>
        <dbReference type="Pfam" id="PF00593"/>
    </source>
</evidence>
<dbReference type="InterPro" id="IPR036942">
    <property type="entry name" value="Beta-barrel_TonB_sf"/>
</dbReference>
<protein>
    <submittedName>
        <fullName evidence="17">TonB-dependent receptor</fullName>
    </submittedName>
</protein>
<gene>
    <name evidence="17" type="ORF">FN976_09385</name>
</gene>
<feature type="signal peptide" evidence="14">
    <location>
        <begin position="1"/>
        <end position="25"/>
    </location>
</feature>
<dbReference type="Pfam" id="PF07715">
    <property type="entry name" value="Plug"/>
    <property type="match status" value="1"/>
</dbReference>
<evidence type="ECO:0000256" key="14">
    <source>
        <dbReference type="SAM" id="SignalP"/>
    </source>
</evidence>
<keyword evidence="8 13" id="KW-0798">TonB box</keyword>
<dbReference type="SUPFAM" id="SSF56935">
    <property type="entry name" value="Porins"/>
    <property type="match status" value="1"/>
</dbReference>
<feature type="domain" description="TonB-dependent receptor plug" evidence="16">
    <location>
        <begin position="46"/>
        <end position="150"/>
    </location>
</feature>
<evidence type="ECO:0000256" key="11">
    <source>
        <dbReference type="ARBA" id="ARBA00023237"/>
    </source>
</evidence>
<dbReference type="PROSITE" id="PS52016">
    <property type="entry name" value="TONB_DEPENDENT_REC_3"/>
    <property type="match status" value="1"/>
</dbReference>
<dbReference type="GO" id="GO:0015889">
    <property type="term" value="P:cobalamin transport"/>
    <property type="evidence" value="ECO:0007669"/>
    <property type="project" value="TreeGrafter"/>
</dbReference>
<feature type="domain" description="TonB-dependent receptor-like beta-barrel" evidence="15">
    <location>
        <begin position="300"/>
        <end position="575"/>
    </location>
</feature>
<evidence type="ECO:0000256" key="2">
    <source>
        <dbReference type="ARBA" id="ARBA00009810"/>
    </source>
</evidence>
<evidence type="ECO:0000256" key="4">
    <source>
        <dbReference type="ARBA" id="ARBA00022452"/>
    </source>
</evidence>
<organism evidence="17 18">
    <name type="scientific">Caenimonas sedimenti</name>
    <dbReference type="NCBI Taxonomy" id="2596921"/>
    <lineage>
        <taxon>Bacteria</taxon>
        <taxon>Pseudomonadati</taxon>
        <taxon>Pseudomonadota</taxon>
        <taxon>Betaproteobacteria</taxon>
        <taxon>Burkholderiales</taxon>
        <taxon>Comamonadaceae</taxon>
        <taxon>Caenimonas</taxon>
    </lineage>
</organism>
<keyword evidence="5 12" id="KW-0812">Transmembrane</keyword>